<accession>A0ABW3B7Y8</accession>
<name>A0ABW3B7Y8_9FLAO</name>
<protein>
    <submittedName>
        <fullName evidence="2">Uncharacterized protein</fullName>
    </submittedName>
</protein>
<keyword evidence="1" id="KW-0812">Transmembrane</keyword>
<gene>
    <name evidence="2" type="ORF">ACFQZJ_16250</name>
</gene>
<dbReference type="RefSeq" id="WP_379935930.1">
    <property type="nucleotide sequence ID" value="NZ_JBHTHY010000014.1"/>
</dbReference>
<keyword evidence="3" id="KW-1185">Reference proteome</keyword>
<evidence type="ECO:0000256" key="1">
    <source>
        <dbReference type="SAM" id="Phobius"/>
    </source>
</evidence>
<evidence type="ECO:0000313" key="3">
    <source>
        <dbReference type="Proteomes" id="UP001597012"/>
    </source>
</evidence>
<comment type="caution">
    <text evidence="2">The sequence shown here is derived from an EMBL/GenBank/DDBJ whole genome shotgun (WGS) entry which is preliminary data.</text>
</comment>
<keyword evidence="1" id="KW-0472">Membrane</keyword>
<dbReference type="EMBL" id="JBHTHY010000014">
    <property type="protein sequence ID" value="MFD0799026.1"/>
    <property type="molecule type" value="Genomic_DNA"/>
</dbReference>
<organism evidence="2 3">
    <name type="scientific">Maribacter chungangensis</name>
    <dbReference type="NCBI Taxonomy" id="1069117"/>
    <lineage>
        <taxon>Bacteria</taxon>
        <taxon>Pseudomonadati</taxon>
        <taxon>Bacteroidota</taxon>
        <taxon>Flavobacteriia</taxon>
        <taxon>Flavobacteriales</taxon>
        <taxon>Flavobacteriaceae</taxon>
        <taxon>Maribacter</taxon>
    </lineage>
</organism>
<keyword evidence="1" id="KW-1133">Transmembrane helix</keyword>
<feature type="transmembrane region" description="Helical" evidence="1">
    <location>
        <begin position="38"/>
        <end position="56"/>
    </location>
</feature>
<reference evidence="3" key="1">
    <citation type="journal article" date="2019" name="Int. J. Syst. Evol. Microbiol.">
        <title>The Global Catalogue of Microorganisms (GCM) 10K type strain sequencing project: providing services to taxonomists for standard genome sequencing and annotation.</title>
        <authorList>
            <consortium name="The Broad Institute Genomics Platform"/>
            <consortium name="The Broad Institute Genome Sequencing Center for Infectious Disease"/>
            <person name="Wu L."/>
            <person name="Ma J."/>
        </authorList>
    </citation>
    <scope>NUCLEOTIDE SEQUENCE [LARGE SCALE GENOMIC DNA]</scope>
    <source>
        <strain evidence="3">CCUG 61948</strain>
    </source>
</reference>
<evidence type="ECO:0000313" key="2">
    <source>
        <dbReference type="EMBL" id="MFD0799026.1"/>
    </source>
</evidence>
<dbReference type="Proteomes" id="UP001597012">
    <property type="component" value="Unassembled WGS sequence"/>
</dbReference>
<proteinExistence type="predicted"/>
<sequence length="62" mass="7050">MKKYISLVIGILAIINIAYGFANDQQSGSIFGIEMNIWAYRSVWAVIAIISFTDFYKATKKR</sequence>